<dbReference type="Proteomes" id="UP000636888">
    <property type="component" value="Unassembled WGS sequence"/>
</dbReference>
<dbReference type="PANTHER" id="PTHR44591">
    <property type="entry name" value="STRESS RESPONSE REGULATOR PROTEIN 1"/>
    <property type="match status" value="1"/>
</dbReference>
<protein>
    <submittedName>
        <fullName evidence="4">Response regulator</fullName>
    </submittedName>
</protein>
<comment type="caution">
    <text evidence="4">The sequence shown here is derived from an EMBL/GenBank/DDBJ whole genome shotgun (WGS) entry which is preliminary data.</text>
</comment>
<evidence type="ECO:0000259" key="3">
    <source>
        <dbReference type="PROSITE" id="PS50110"/>
    </source>
</evidence>
<accession>A0A8J7IMS0</accession>
<evidence type="ECO:0000313" key="5">
    <source>
        <dbReference type="Proteomes" id="UP000636888"/>
    </source>
</evidence>
<dbReference type="InterPro" id="IPR011006">
    <property type="entry name" value="CheY-like_superfamily"/>
</dbReference>
<gene>
    <name evidence="4" type="ORF">JFN93_05580</name>
</gene>
<dbReference type="Gene3D" id="3.40.50.2300">
    <property type="match status" value="1"/>
</dbReference>
<evidence type="ECO:0000256" key="1">
    <source>
        <dbReference type="ARBA" id="ARBA00022553"/>
    </source>
</evidence>
<feature type="domain" description="Response regulatory" evidence="3">
    <location>
        <begin position="17"/>
        <end position="128"/>
    </location>
</feature>
<evidence type="ECO:0000313" key="4">
    <source>
        <dbReference type="EMBL" id="MBJ6724173.1"/>
    </source>
</evidence>
<dbReference type="SUPFAM" id="SSF52172">
    <property type="entry name" value="CheY-like"/>
    <property type="match status" value="1"/>
</dbReference>
<sequence>MEDSPRQIQLSRQSSETILIVDDEEQIRSLMEDTLDMFGYRVITAKDGREAVELYQQHNQIDLVILDIIMPVLDGVQTYRAMMKMNPKAKIIFITGYAGGKLDLSGRFYLLSKPFLPTELLKVVRKALDAPL</sequence>
<dbReference type="AlphaFoldDB" id="A0A8J7IMS0"/>
<organism evidence="4 5">
    <name type="scientific">Geomesophilobacter sediminis</name>
    <dbReference type="NCBI Taxonomy" id="2798584"/>
    <lineage>
        <taxon>Bacteria</taxon>
        <taxon>Pseudomonadati</taxon>
        <taxon>Thermodesulfobacteriota</taxon>
        <taxon>Desulfuromonadia</taxon>
        <taxon>Geobacterales</taxon>
        <taxon>Geobacteraceae</taxon>
        <taxon>Geomesophilobacter</taxon>
    </lineage>
</organism>
<dbReference type="PROSITE" id="PS50110">
    <property type="entry name" value="RESPONSE_REGULATORY"/>
    <property type="match status" value="1"/>
</dbReference>
<feature type="modified residue" description="4-aspartylphosphate" evidence="2">
    <location>
        <position position="67"/>
    </location>
</feature>
<reference evidence="4" key="1">
    <citation type="submission" date="2020-12" db="EMBL/GenBank/DDBJ databases">
        <title>Geomonas sp. Red875, isolated from river sediment.</title>
        <authorList>
            <person name="Xu Z."/>
            <person name="Zhang Z."/>
            <person name="Masuda Y."/>
            <person name="Itoh H."/>
            <person name="Senoo K."/>
        </authorList>
    </citation>
    <scope>NUCLEOTIDE SEQUENCE</scope>
    <source>
        <strain evidence="4">Red875</strain>
    </source>
</reference>
<keyword evidence="5" id="KW-1185">Reference proteome</keyword>
<evidence type="ECO:0000256" key="2">
    <source>
        <dbReference type="PROSITE-ProRule" id="PRU00169"/>
    </source>
</evidence>
<dbReference type="PANTHER" id="PTHR44591:SF3">
    <property type="entry name" value="RESPONSE REGULATORY DOMAIN-CONTAINING PROTEIN"/>
    <property type="match status" value="1"/>
</dbReference>
<dbReference type="Pfam" id="PF00072">
    <property type="entry name" value="Response_reg"/>
    <property type="match status" value="1"/>
</dbReference>
<proteinExistence type="predicted"/>
<dbReference type="SMART" id="SM00448">
    <property type="entry name" value="REC"/>
    <property type="match status" value="1"/>
</dbReference>
<keyword evidence="1 2" id="KW-0597">Phosphoprotein</keyword>
<dbReference type="EMBL" id="JAEMHM010000004">
    <property type="protein sequence ID" value="MBJ6724173.1"/>
    <property type="molecule type" value="Genomic_DNA"/>
</dbReference>
<dbReference type="RefSeq" id="WP_199383017.1">
    <property type="nucleotide sequence ID" value="NZ_JAEMHM010000004.1"/>
</dbReference>
<dbReference type="InterPro" id="IPR001789">
    <property type="entry name" value="Sig_transdc_resp-reg_receiver"/>
</dbReference>
<name>A0A8J7IMS0_9BACT</name>
<dbReference type="InterPro" id="IPR050595">
    <property type="entry name" value="Bact_response_regulator"/>
</dbReference>
<dbReference type="GO" id="GO:0000160">
    <property type="term" value="P:phosphorelay signal transduction system"/>
    <property type="evidence" value="ECO:0007669"/>
    <property type="project" value="InterPro"/>
</dbReference>